<sequence>MGRAGQGAATSGGSWQRAMGRVGLGDRRWGQGSAMGEAEHNDHAQAMAARRAIDNGDSRCDASSREGVRGGRRG</sequence>
<accession>A0A8J5S130</accession>
<feature type="region of interest" description="Disordered" evidence="1">
    <location>
        <begin position="1"/>
        <end position="74"/>
    </location>
</feature>
<keyword evidence="3" id="KW-1185">Reference proteome</keyword>
<reference evidence="2" key="1">
    <citation type="journal article" date="2021" name="bioRxiv">
        <title>Whole Genome Assembly and Annotation of Northern Wild Rice, Zizania palustris L., Supports a Whole Genome Duplication in the Zizania Genus.</title>
        <authorList>
            <person name="Haas M."/>
            <person name="Kono T."/>
            <person name="Macchietto M."/>
            <person name="Millas R."/>
            <person name="McGilp L."/>
            <person name="Shao M."/>
            <person name="Duquette J."/>
            <person name="Hirsch C.N."/>
            <person name="Kimball J."/>
        </authorList>
    </citation>
    <scope>NUCLEOTIDE SEQUENCE</scope>
    <source>
        <tissue evidence="2">Fresh leaf tissue</tissue>
    </source>
</reference>
<proteinExistence type="predicted"/>
<dbReference type="Proteomes" id="UP000729402">
    <property type="component" value="Unassembled WGS sequence"/>
</dbReference>
<dbReference type="EMBL" id="JAAALK010000288">
    <property type="protein sequence ID" value="KAG8053125.1"/>
    <property type="molecule type" value="Genomic_DNA"/>
</dbReference>
<evidence type="ECO:0000256" key="1">
    <source>
        <dbReference type="SAM" id="MobiDB-lite"/>
    </source>
</evidence>
<organism evidence="2 3">
    <name type="scientific">Zizania palustris</name>
    <name type="common">Northern wild rice</name>
    <dbReference type="NCBI Taxonomy" id="103762"/>
    <lineage>
        <taxon>Eukaryota</taxon>
        <taxon>Viridiplantae</taxon>
        <taxon>Streptophyta</taxon>
        <taxon>Embryophyta</taxon>
        <taxon>Tracheophyta</taxon>
        <taxon>Spermatophyta</taxon>
        <taxon>Magnoliopsida</taxon>
        <taxon>Liliopsida</taxon>
        <taxon>Poales</taxon>
        <taxon>Poaceae</taxon>
        <taxon>BOP clade</taxon>
        <taxon>Oryzoideae</taxon>
        <taxon>Oryzeae</taxon>
        <taxon>Zizaniinae</taxon>
        <taxon>Zizania</taxon>
    </lineage>
</organism>
<gene>
    <name evidence="2" type="ORF">GUJ93_ZPchr0001g33224</name>
</gene>
<reference evidence="2" key="2">
    <citation type="submission" date="2021-02" db="EMBL/GenBank/DDBJ databases">
        <authorList>
            <person name="Kimball J.A."/>
            <person name="Haas M.W."/>
            <person name="Macchietto M."/>
            <person name="Kono T."/>
            <person name="Duquette J."/>
            <person name="Shao M."/>
        </authorList>
    </citation>
    <scope>NUCLEOTIDE SEQUENCE</scope>
    <source>
        <tissue evidence="2">Fresh leaf tissue</tissue>
    </source>
</reference>
<feature type="compositionally biased region" description="Basic and acidic residues" evidence="1">
    <location>
        <begin position="51"/>
        <end position="74"/>
    </location>
</feature>
<name>A0A8J5S130_ZIZPA</name>
<dbReference type="AlphaFoldDB" id="A0A8J5S130"/>
<evidence type="ECO:0000313" key="3">
    <source>
        <dbReference type="Proteomes" id="UP000729402"/>
    </source>
</evidence>
<comment type="caution">
    <text evidence="2">The sequence shown here is derived from an EMBL/GenBank/DDBJ whole genome shotgun (WGS) entry which is preliminary data.</text>
</comment>
<protein>
    <submittedName>
        <fullName evidence="2">Uncharacterized protein</fullName>
    </submittedName>
</protein>
<evidence type="ECO:0000313" key="2">
    <source>
        <dbReference type="EMBL" id="KAG8053125.1"/>
    </source>
</evidence>